<dbReference type="EMBL" id="JXCL01000005">
    <property type="protein sequence ID" value="KIL24895.1"/>
    <property type="molecule type" value="Genomic_DNA"/>
</dbReference>
<gene>
    <name evidence="2" type="ORF">B4127_3051</name>
</gene>
<reference evidence="2 3" key="1">
    <citation type="submission" date="2014-12" db="EMBL/GenBank/DDBJ databases">
        <title>Draft Genome Sequences of Five Spore-Forming Food Isolates of Bacillus pumilus.</title>
        <authorList>
            <person name="de Jong A."/>
            <person name="van Heel A.J."/>
            <person name="Montalban-Lopez M."/>
            <person name="Krawczyk A.O."/>
            <person name="Berendsen E.M."/>
            <person name="Wells-Bennik M."/>
            <person name="Kuipers O.P."/>
        </authorList>
    </citation>
    <scope>NUCLEOTIDE SEQUENCE [LARGE SCALE GENOMIC DNA]</scope>
    <source>
        <strain evidence="2 3">B4127</strain>
    </source>
</reference>
<accession>A0AB34R300</accession>
<dbReference type="PROSITE" id="PS51257">
    <property type="entry name" value="PROKAR_LIPOPROTEIN"/>
    <property type="match status" value="1"/>
</dbReference>
<proteinExistence type="predicted"/>
<evidence type="ECO:0008006" key="4">
    <source>
        <dbReference type="Google" id="ProtNLM"/>
    </source>
</evidence>
<name>A0AB34R300_BACPU</name>
<evidence type="ECO:0000313" key="3">
    <source>
        <dbReference type="Proteomes" id="UP000031978"/>
    </source>
</evidence>
<keyword evidence="1" id="KW-0472">Membrane</keyword>
<dbReference type="Proteomes" id="UP000031978">
    <property type="component" value="Unassembled WGS sequence"/>
</dbReference>
<organism evidence="2 3">
    <name type="scientific">Bacillus pumilus</name>
    <name type="common">Bacillus mesentericus</name>
    <dbReference type="NCBI Taxonomy" id="1408"/>
    <lineage>
        <taxon>Bacteria</taxon>
        <taxon>Bacillati</taxon>
        <taxon>Bacillota</taxon>
        <taxon>Bacilli</taxon>
        <taxon>Bacillales</taxon>
        <taxon>Bacillaceae</taxon>
        <taxon>Bacillus</taxon>
    </lineage>
</organism>
<sequence>MFLFVKNKNRLFFVFSVIMFSCILAPAAGSYKMHLHIEGTK</sequence>
<dbReference type="AlphaFoldDB" id="A0AB34R300"/>
<comment type="caution">
    <text evidence="2">The sequence shown here is derived from an EMBL/GenBank/DDBJ whole genome shotgun (WGS) entry which is preliminary data.</text>
</comment>
<evidence type="ECO:0000256" key="1">
    <source>
        <dbReference type="SAM" id="Phobius"/>
    </source>
</evidence>
<keyword evidence="1" id="KW-0812">Transmembrane</keyword>
<feature type="transmembrane region" description="Helical" evidence="1">
    <location>
        <begin position="12"/>
        <end position="31"/>
    </location>
</feature>
<protein>
    <recommendedName>
        <fullName evidence="4">Lipoprotein</fullName>
    </recommendedName>
</protein>
<evidence type="ECO:0000313" key="2">
    <source>
        <dbReference type="EMBL" id="KIL24895.1"/>
    </source>
</evidence>
<keyword evidence="1" id="KW-1133">Transmembrane helix</keyword>